<dbReference type="Proteomes" id="UP000076715">
    <property type="component" value="Unassembled WGS sequence"/>
</dbReference>
<sequence>MNTITLRTKIIPLLAIISVFFIWLLPLGFDYFETIIAAIIILIASAIEFKKGMLKSLGFQKHKFKVIPLLIYTPLIAIGLFILYYFVLIPGVSHFTGDYIDFSNFDKLRGNFIGSLSVLPFIWISAAFGEEIVWRGYFMKQFTKFFGDGKLSLTINIVLFGILFGYLHGYQGINGQIITGIIGSTLVLIFYKRSYDLWFNIAIHGFFDTIALIAIYQCWI</sequence>
<comment type="caution">
    <text evidence="3">The sequence shown here is derived from an EMBL/GenBank/DDBJ whole genome shotgun (WGS) entry which is preliminary data.</text>
</comment>
<evidence type="ECO:0000256" key="1">
    <source>
        <dbReference type="SAM" id="Phobius"/>
    </source>
</evidence>
<proteinExistence type="predicted"/>
<dbReference type="RefSeq" id="WP_066308823.1">
    <property type="nucleotide sequence ID" value="NZ_LQRT01000002.1"/>
</dbReference>
<organism evidence="3 4">
    <name type="scientific">Aquimarina aggregata</name>
    <dbReference type="NCBI Taxonomy" id="1642818"/>
    <lineage>
        <taxon>Bacteria</taxon>
        <taxon>Pseudomonadati</taxon>
        <taxon>Bacteroidota</taxon>
        <taxon>Flavobacteriia</taxon>
        <taxon>Flavobacteriales</taxon>
        <taxon>Flavobacteriaceae</taxon>
        <taxon>Aquimarina</taxon>
    </lineage>
</organism>
<feature type="transmembrane region" description="Helical" evidence="1">
    <location>
        <begin position="31"/>
        <end position="49"/>
    </location>
</feature>
<evidence type="ECO:0000313" key="3">
    <source>
        <dbReference type="EMBL" id="KZS41946.1"/>
    </source>
</evidence>
<reference evidence="3 4" key="1">
    <citation type="submission" date="2016-01" db="EMBL/GenBank/DDBJ databases">
        <title>The draft genome sequence of Aquimarina sp. RZW4-3-2.</title>
        <authorList>
            <person name="Wang Y."/>
        </authorList>
    </citation>
    <scope>NUCLEOTIDE SEQUENCE [LARGE SCALE GENOMIC DNA]</scope>
    <source>
        <strain evidence="3 4">RZW4-3-2</strain>
    </source>
</reference>
<accession>A0A163C0F9</accession>
<gene>
    <name evidence="3" type="ORF">AWE51_00445</name>
</gene>
<evidence type="ECO:0000259" key="2">
    <source>
        <dbReference type="Pfam" id="PF02517"/>
    </source>
</evidence>
<dbReference type="STRING" id="1642818.AWE51_00445"/>
<name>A0A163C0F9_9FLAO</name>
<feature type="transmembrane region" description="Helical" evidence="1">
    <location>
        <begin position="198"/>
        <end position="216"/>
    </location>
</feature>
<feature type="transmembrane region" description="Helical" evidence="1">
    <location>
        <begin position="7"/>
        <end position="25"/>
    </location>
</feature>
<dbReference type="Pfam" id="PF02517">
    <property type="entry name" value="Rce1-like"/>
    <property type="match status" value="1"/>
</dbReference>
<dbReference type="InterPro" id="IPR003675">
    <property type="entry name" value="Rce1/LyrA-like_dom"/>
</dbReference>
<feature type="transmembrane region" description="Helical" evidence="1">
    <location>
        <begin position="69"/>
        <end position="92"/>
    </location>
</feature>
<evidence type="ECO:0000313" key="4">
    <source>
        <dbReference type="Proteomes" id="UP000076715"/>
    </source>
</evidence>
<dbReference type="EMBL" id="LQRT01000002">
    <property type="protein sequence ID" value="KZS41946.1"/>
    <property type="molecule type" value="Genomic_DNA"/>
</dbReference>
<feature type="transmembrane region" description="Helical" evidence="1">
    <location>
        <begin position="173"/>
        <end position="191"/>
    </location>
</feature>
<keyword evidence="4" id="KW-1185">Reference proteome</keyword>
<dbReference type="GO" id="GO:0080120">
    <property type="term" value="P:CAAX-box protein maturation"/>
    <property type="evidence" value="ECO:0007669"/>
    <property type="project" value="UniProtKB-ARBA"/>
</dbReference>
<protein>
    <submittedName>
        <fullName evidence="3">Abortive phage infection protein</fullName>
    </submittedName>
</protein>
<keyword evidence="1" id="KW-0812">Transmembrane</keyword>
<dbReference type="GO" id="GO:0004175">
    <property type="term" value="F:endopeptidase activity"/>
    <property type="evidence" value="ECO:0007669"/>
    <property type="project" value="UniProtKB-ARBA"/>
</dbReference>
<feature type="transmembrane region" description="Helical" evidence="1">
    <location>
        <begin position="145"/>
        <end position="167"/>
    </location>
</feature>
<feature type="domain" description="CAAX prenyl protease 2/Lysostaphin resistance protein A-like" evidence="2">
    <location>
        <begin position="116"/>
        <end position="209"/>
    </location>
</feature>
<dbReference type="OrthoDB" id="9807747at2"/>
<keyword evidence="1" id="KW-0472">Membrane</keyword>
<keyword evidence="1" id="KW-1133">Transmembrane helix</keyword>
<dbReference type="AlphaFoldDB" id="A0A163C0F9"/>
<feature type="transmembrane region" description="Helical" evidence="1">
    <location>
        <begin position="112"/>
        <end position="133"/>
    </location>
</feature>